<dbReference type="EMBL" id="AP027059">
    <property type="protein sequence ID" value="BDU51461.1"/>
    <property type="molecule type" value="Genomic_DNA"/>
</dbReference>
<dbReference type="Proteomes" id="UP001321582">
    <property type="component" value="Chromosome"/>
</dbReference>
<dbReference type="PANTHER" id="PTHR10357:SF210">
    <property type="entry name" value="MALTODEXTRIN GLUCOSIDASE"/>
    <property type="match status" value="1"/>
</dbReference>
<dbReference type="CDD" id="cd11338">
    <property type="entry name" value="AmyAc_CMD"/>
    <property type="match status" value="1"/>
</dbReference>
<dbReference type="SUPFAM" id="SSF81296">
    <property type="entry name" value="E set domains"/>
    <property type="match status" value="2"/>
</dbReference>
<keyword evidence="1" id="KW-0378">Hydrolase</keyword>
<dbReference type="RefSeq" id="WP_307904351.1">
    <property type="nucleotide sequence ID" value="NZ_AP027059.1"/>
</dbReference>
<dbReference type="InterPro" id="IPR006047">
    <property type="entry name" value="GH13_cat_dom"/>
</dbReference>
<name>A0AAU9D5W9_9FUSO</name>
<dbReference type="SUPFAM" id="SSF51445">
    <property type="entry name" value="(Trans)glycosidases"/>
    <property type="match status" value="1"/>
</dbReference>
<dbReference type="InterPro" id="IPR013780">
    <property type="entry name" value="Glyco_hydro_b"/>
</dbReference>
<reference evidence="4 5" key="1">
    <citation type="submission" date="2022-11" db="EMBL/GenBank/DDBJ databases">
        <title>Haliovirga abyssi gen. nov., sp. nov., a mesophilic fermentative bacterium isolated from the Iheya North hydrothermal field and the proposal of Haliovirgaceae fam. nov.</title>
        <authorList>
            <person name="Miyazaki U."/>
            <person name="Tame A."/>
            <person name="Miyazaki J."/>
            <person name="Takai K."/>
            <person name="Sawayama S."/>
            <person name="Kitajima M."/>
            <person name="Okamoto A."/>
            <person name="Nakagawa S."/>
        </authorList>
    </citation>
    <scope>NUCLEOTIDE SEQUENCE [LARGE SCALE GENOMIC DNA]</scope>
    <source>
        <strain evidence="4 5">IC12</strain>
    </source>
</reference>
<dbReference type="SUPFAM" id="SSF51011">
    <property type="entry name" value="Glycosyl hydrolase domain"/>
    <property type="match status" value="1"/>
</dbReference>
<evidence type="ECO:0000256" key="1">
    <source>
        <dbReference type="ARBA" id="ARBA00022801"/>
    </source>
</evidence>
<dbReference type="InterPro" id="IPR017853">
    <property type="entry name" value="GH"/>
</dbReference>
<gene>
    <name evidence="4" type="ORF">HLVA_20300</name>
</gene>
<dbReference type="Gene3D" id="2.60.40.1180">
    <property type="entry name" value="Golgi alpha-mannosidase II"/>
    <property type="match status" value="1"/>
</dbReference>
<dbReference type="Gene3D" id="2.60.40.10">
    <property type="entry name" value="Immunoglobulins"/>
    <property type="match status" value="2"/>
</dbReference>
<dbReference type="KEGG" id="haby:HLVA_20300"/>
<proteinExistence type="predicted"/>
<feature type="domain" description="Glycosyl hydrolase family 13 catalytic" evidence="3">
    <location>
        <begin position="339"/>
        <end position="918"/>
    </location>
</feature>
<dbReference type="Pfam" id="PF02903">
    <property type="entry name" value="Alpha-amylase_N"/>
    <property type="match status" value="1"/>
</dbReference>
<dbReference type="CDD" id="cd02857">
    <property type="entry name" value="E_set_CDase_PDE_N"/>
    <property type="match status" value="1"/>
</dbReference>
<dbReference type="InterPro" id="IPR014756">
    <property type="entry name" value="Ig_E-set"/>
</dbReference>
<dbReference type="GO" id="GO:0004553">
    <property type="term" value="F:hydrolase activity, hydrolyzing O-glycosyl compounds"/>
    <property type="evidence" value="ECO:0007669"/>
    <property type="project" value="InterPro"/>
</dbReference>
<dbReference type="InterPro" id="IPR013783">
    <property type="entry name" value="Ig-like_fold"/>
</dbReference>
<keyword evidence="2" id="KW-0326">Glycosidase</keyword>
<dbReference type="InterPro" id="IPR004185">
    <property type="entry name" value="Glyco_hydro_13_lg-like_dom"/>
</dbReference>
<protein>
    <recommendedName>
        <fullName evidence="3">Glycosyl hydrolase family 13 catalytic domain-containing protein</fullName>
    </recommendedName>
</protein>
<dbReference type="CDD" id="cd02859">
    <property type="entry name" value="E_set_AMPKbeta_like_N"/>
    <property type="match status" value="1"/>
</dbReference>
<dbReference type="PANTHER" id="PTHR10357">
    <property type="entry name" value="ALPHA-AMYLASE FAMILY MEMBER"/>
    <property type="match status" value="1"/>
</dbReference>
<keyword evidence="5" id="KW-1185">Reference proteome</keyword>
<accession>A0AAU9D5W9</accession>
<dbReference type="AlphaFoldDB" id="A0AAU9D5W9"/>
<dbReference type="Gene3D" id="3.20.20.80">
    <property type="entry name" value="Glycosidases"/>
    <property type="match status" value="2"/>
</dbReference>
<evidence type="ECO:0000313" key="5">
    <source>
        <dbReference type="Proteomes" id="UP001321582"/>
    </source>
</evidence>
<dbReference type="InterPro" id="IPR045857">
    <property type="entry name" value="O16G_dom_2"/>
</dbReference>
<evidence type="ECO:0000256" key="2">
    <source>
        <dbReference type="ARBA" id="ARBA00023295"/>
    </source>
</evidence>
<sequence>MNRILRVFTSEKKLYKEINLEKINNGIYIGKWHNVETDGAYSFEIIKKESNEKCNITFSHTAPFSKIFEAYTSKLEQKKPVGGIKSGDDILIIFDIKNSKVSLKKMRFTKFVIDTKRYGYENPKKVEMPSNFNGWNIHTTVLTKISNSIFETYLALDEGVYEYKLVIDGDWVPFDNNLKLIVGEIGSLFPKGEIGNGKFVYDAIDKNNKIKAIVHIPHKLDYLNKVEDDIEFSIRTQENDVEKIFLHLLEEDGIEEVYELERINSKGYQFDYFKRIIKFRINSEKFKYYFELKDGNKIAYYTPKGLVYDTIDFFEVDYATGEFPIFDVPKWAKEAIWYNIFPERFYNGNKENDPLYNEFGPENFIAPNKRSDDIEKYKWGIYTDKFGEFKLNNWTSDFETKLEWEEKREKDVGYSVKYSRMYGGDLQGIKEKIPYLKELGVNAIWLNPIFFADSNHKYGTSDFRHVSPDFGTIKMTGKDYNIKVSKENRYGNKTYLDILTNGYEKESELKLLRVKIQGENKGKNGYFETENPETWVWTESDLIAVDLIKELHKNGIRVIFDGVFNHTGKNHWSFELAMAEGVNSKYAKWYKFHDFSKFKEIKDDMSEEEAYKTLLHNKNSVHYSGWAGFNDLPEFNTYNKEYMEYIFNITKKWLLGPDGKNSENWMEDDGIDGFRLDVPNCVENQYFWQLWRKVVKDTKKDAYITAELWGDARSDINDGVKYDTVMNYEWLKSTIGYFINQGKEFNASYKLTAEQFFNELKEKRYWYPIQSLQVSQNLNGSHDTDRLLSRIVNDKLGRDLEEGKQLDKGYNTKRPDLTDNSHKNTTINWKKSEIKPKDILKLISIFQMTYIGAPMLYYGDEVGMWGATDPYCRKPMLWEEFDYENETDGTLGVKSKENYKVKPDKEFFSWYKKIIKIRKENSTLIYGEFKEIYWDNEKDIISYSRFDDENHFLIILNNSFENQENIVIPTDFQDEKFIDLLNSEKLATGPQGNIIVNLDKKTGKILKKI</sequence>
<evidence type="ECO:0000313" key="4">
    <source>
        <dbReference type="EMBL" id="BDU51461.1"/>
    </source>
</evidence>
<dbReference type="SMART" id="SM00642">
    <property type="entry name" value="Aamy"/>
    <property type="match status" value="1"/>
</dbReference>
<dbReference type="Gene3D" id="3.90.400.10">
    <property type="entry name" value="Oligo-1,6-glucosidase, Domain 2"/>
    <property type="match status" value="1"/>
</dbReference>
<dbReference type="Pfam" id="PF00128">
    <property type="entry name" value="Alpha-amylase"/>
    <property type="match status" value="3"/>
</dbReference>
<organism evidence="4 5">
    <name type="scientific">Haliovirga abyssi</name>
    <dbReference type="NCBI Taxonomy" id="2996794"/>
    <lineage>
        <taxon>Bacteria</taxon>
        <taxon>Fusobacteriati</taxon>
        <taxon>Fusobacteriota</taxon>
        <taxon>Fusobacteriia</taxon>
        <taxon>Fusobacteriales</taxon>
        <taxon>Haliovirgaceae</taxon>
        <taxon>Haliovirga</taxon>
    </lineage>
</organism>
<evidence type="ECO:0000259" key="3">
    <source>
        <dbReference type="SMART" id="SM00642"/>
    </source>
</evidence>
<dbReference type="GO" id="GO:0005975">
    <property type="term" value="P:carbohydrate metabolic process"/>
    <property type="evidence" value="ECO:0007669"/>
    <property type="project" value="InterPro"/>
</dbReference>